<dbReference type="Pfam" id="PF04997">
    <property type="entry name" value="RNA_pol_Rpb1_1"/>
    <property type="match status" value="1"/>
</dbReference>
<evidence type="ECO:0000256" key="2">
    <source>
        <dbReference type="ARBA" id="ARBA00022478"/>
    </source>
</evidence>
<sequence length="161" mass="17829">MAPENLKEIGGIGFSILSPSEVRKYSVTEITAPETYDEDGMPVQGGLMDNRLGTLEPGQKCATCGNTALRCPGHFGHIELAEPVLHIAFAEEVNKLLHSFCRVCGRFKMLTEDVDAFKAKIEEESKFNPKVKDKIAKLLFTKTKKLCYALIVEPNNIKLNS</sequence>
<evidence type="ECO:0000259" key="6">
    <source>
        <dbReference type="Pfam" id="PF04997"/>
    </source>
</evidence>
<dbReference type="EMBL" id="KF901168">
    <property type="protein sequence ID" value="AIF20565.1"/>
    <property type="molecule type" value="Genomic_DNA"/>
</dbReference>
<dbReference type="InterPro" id="IPR007080">
    <property type="entry name" value="RNA_pol_Rpb1_1"/>
</dbReference>
<keyword evidence="4 7" id="KW-0548">Nucleotidyltransferase</keyword>
<keyword evidence="2 7" id="KW-0240">DNA-directed RNA polymerase</keyword>
<evidence type="ECO:0000256" key="3">
    <source>
        <dbReference type="ARBA" id="ARBA00022679"/>
    </source>
</evidence>
<dbReference type="SUPFAM" id="SSF64484">
    <property type="entry name" value="beta and beta-prime subunits of DNA dependent RNA-polymerase"/>
    <property type="match status" value="1"/>
</dbReference>
<dbReference type="PANTHER" id="PTHR19376:SF32">
    <property type="entry name" value="DNA-DIRECTED RNA POLYMERASE III SUBUNIT RPC1"/>
    <property type="match status" value="1"/>
</dbReference>
<protein>
    <recommendedName>
        <fullName evidence="1">DNA-directed RNA polymerase</fullName>
        <ecNumber evidence="1">2.7.7.6</ecNumber>
    </recommendedName>
</protein>
<dbReference type="EC" id="2.7.7.6" evidence="1"/>
<accession>A0A075HYG0</accession>
<dbReference type="GO" id="GO:0000428">
    <property type="term" value="C:DNA-directed RNA polymerase complex"/>
    <property type="evidence" value="ECO:0007669"/>
    <property type="project" value="UniProtKB-KW"/>
</dbReference>
<name>A0A075HYG0_9ARCH</name>
<evidence type="ECO:0000313" key="7">
    <source>
        <dbReference type="EMBL" id="AIF20565.1"/>
    </source>
</evidence>
<dbReference type="AlphaFoldDB" id="A0A075HYG0"/>
<proteinExistence type="predicted"/>
<gene>
    <name evidence="7" type="primary">rpoA1</name>
</gene>
<feature type="domain" description="RNA polymerase Rpb1" evidence="6">
    <location>
        <begin position="7"/>
        <end position="144"/>
    </location>
</feature>
<dbReference type="GO" id="GO:0003899">
    <property type="term" value="F:DNA-directed RNA polymerase activity"/>
    <property type="evidence" value="ECO:0007669"/>
    <property type="project" value="UniProtKB-EC"/>
</dbReference>
<evidence type="ECO:0000256" key="5">
    <source>
        <dbReference type="ARBA" id="ARBA00023163"/>
    </source>
</evidence>
<organism evidence="7">
    <name type="scientific">uncultured marine thaumarchaeote KM3_90_G11</name>
    <dbReference type="NCBI Taxonomy" id="1456344"/>
    <lineage>
        <taxon>Archaea</taxon>
        <taxon>Nitrososphaerota</taxon>
        <taxon>environmental samples</taxon>
    </lineage>
</organism>
<evidence type="ECO:0000256" key="4">
    <source>
        <dbReference type="ARBA" id="ARBA00022695"/>
    </source>
</evidence>
<dbReference type="InterPro" id="IPR044893">
    <property type="entry name" value="RNA_pol_Rpb1_clamp_domain"/>
</dbReference>
<dbReference type="InterPro" id="IPR045867">
    <property type="entry name" value="DNA-dir_RpoC_beta_prime"/>
</dbReference>
<dbReference type="PANTHER" id="PTHR19376">
    <property type="entry name" value="DNA-DIRECTED RNA POLYMERASE"/>
    <property type="match status" value="1"/>
</dbReference>
<dbReference type="Gene3D" id="4.10.860.120">
    <property type="entry name" value="RNA polymerase II, clamp domain"/>
    <property type="match status" value="1"/>
</dbReference>
<dbReference type="GO" id="GO:0003677">
    <property type="term" value="F:DNA binding"/>
    <property type="evidence" value="ECO:0007669"/>
    <property type="project" value="InterPro"/>
</dbReference>
<keyword evidence="3 7" id="KW-0808">Transferase</keyword>
<dbReference type="GO" id="GO:0006351">
    <property type="term" value="P:DNA-templated transcription"/>
    <property type="evidence" value="ECO:0007669"/>
    <property type="project" value="InterPro"/>
</dbReference>
<keyword evidence="5" id="KW-0804">Transcription</keyword>
<evidence type="ECO:0000256" key="1">
    <source>
        <dbReference type="ARBA" id="ARBA00012418"/>
    </source>
</evidence>
<reference evidence="7" key="1">
    <citation type="journal article" date="2014" name="Genome Biol. Evol.">
        <title>Pangenome evidence for extensive interdomain horizontal transfer affecting lineage core and shell genes in uncultured planktonic thaumarchaeota and euryarchaeota.</title>
        <authorList>
            <person name="Deschamps P."/>
            <person name="Zivanovic Y."/>
            <person name="Moreira D."/>
            <person name="Rodriguez-Valera F."/>
            <person name="Lopez-Garcia P."/>
        </authorList>
    </citation>
    <scope>NUCLEOTIDE SEQUENCE</scope>
</reference>